<dbReference type="InterPro" id="IPR005537">
    <property type="entry name" value="RAMP_III_fam"/>
</dbReference>
<evidence type="ECO:0000256" key="1">
    <source>
        <dbReference type="ARBA" id="ARBA00023118"/>
    </source>
</evidence>
<evidence type="ECO:0000313" key="3">
    <source>
        <dbReference type="EMBL" id="PWJ95330.1"/>
    </source>
</evidence>
<evidence type="ECO:0000313" key="4">
    <source>
        <dbReference type="Proteomes" id="UP000245921"/>
    </source>
</evidence>
<dbReference type="Pfam" id="PF03787">
    <property type="entry name" value="RAMPs"/>
    <property type="match status" value="1"/>
</dbReference>
<dbReference type="EMBL" id="QGGI01000006">
    <property type="protein sequence ID" value="PWJ95330.1"/>
    <property type="molecule type" value="Genomic_DNA"/>
</dbReference>
<protein>
    <submittedName>
        <fullName evidence="3">CRISPR type III-B/RAMP module RAMP protein Cmr1</fullName>
    </submittedName>
</protein>
<reference evidence="3 4" key="1">
    <citation type="submission" date="2018-05" db="EMBL/GenBank/DDBJ databases">
        <title>Genomic Encyclopedia of Type Strains, Phase IV (KMG-IV): sequencing the most valuable type-strain genomes for metagenomic binning, comparative biology and taxonomic classification.</title>
        <authorList>
            <person name="Goeker M."/>
        </authorList>
    </citation>
    <scope>NUCLEOTIDE SEQUENCE [LARGE SCALE GENOMIC DNA]</scope>
    <source>
        <strain evidence="3 4">DSM 24906</strain>
    </source>
</reference>
<dbReference type="Proteomes" id="UP000245921">
    <property type="component" value="Unassembled WGS sequence"/>
</dbReference>
<feature type="domain" description="CRISPR type III-associated protein" evidence="2">
    <location>
        <begin position="7"/>
        <end position="170"/>
    </location>
</feature>
<proteinExistence type="predicted"/>
<dbReference type="AlphaFoldDB" id="A0AA45HIW2"/>
<accession>A0AA45HIW2</accession>
<sequence length="306" mass="36615">MNKFTVELETITPMFSYGSDKYKPEFRVTELKSLMRNTFREFYDFKNLKEMKEKEAELFGDLNKKSPFSIKVSDPKKINFNKLDLPLFKILTPHKILNQENIDAKNIYNLLKEDKIYKLYEKLFDKKISVKVDFIVKDKKSEDFYKKLLVYSSILGGLGRRVRKGFGCFKVKEKDLNEKISENNFEDLKNFKKLEYFKDSNMIKKLQIIELEDEYSKVILELSALTHNAISKGKINGRLSSPIYITFWESEYKKYIIIKELNCDYLSKYNIKEFDKYYEHFMDELKNLDFYKSEKVFEILNTEKDG</sequence>
<organism evidence="3 4">
    <name type="scientific">Oceanotoga teriensis</name>
    <dbReference type="NCBI Taxonomy" id="515440"/>
    <lineage>
        <taxon>Bacteria</taxon>
        <taxon>Thermotogati</taxon>
        <taxon>Thermotogota</taxon>
        <taxon>Thermotogae</taxon>
        <taxon>Petrotogales</taxon>
        <taxon>Petrotogaceae</taxon>
        <taxon>Oceanotoga</taxon>
    </lineage>
</organism>
<keyword evidence="1" id="KW-0051">Antiviral defense</keyword>
<name>A0AA45HIW2_9BACT</name>
<dbReference type="RefSeq" id="WP_109604575.1">
    <property type="nucleotide sequence ID" value="NZ_QGGI01000006.1"/>
</dbReference>
<keyword evidence="4" id="KW-1185">Reference proteome</keyword>
<gene>
    <name evidence="3" type="ORF">C7380_106138</name>
</gene>
<dbReference type="InterPro" id="IPR007522">
    <property type="entry name" value="CRISPR-assoc_prot_TM1795"/>
</dbReference>
<dbReference type="GO" id="GO:0051607">
    <property type="term" value="P:defense response to virus"/>
    <property type="evidence" value="ECO:0007669"/>
    <property type="project" value="UniProtKB-KW"/>
</dbReference>
<dbReference type="NCBIfam" id="TIGR01894">
    <property type="entry name" value="cas_TM1795_cmr1"/>
    <property type="match status" value="1"/>
</dbReference>
<evidence type="ECO:0000259" key="2">
    <source>
        <dbReference type="Pfam" id="PF03787"/>
    </source>
</evidence>
<comment type="caution">
    <text evidence="3">The sequence shown here is derived from an EMBL/GenBank/DDBJ whole genome shotgun (WGS) entry which is preliminary data.</text>
</comment>